<dbReference type="PaxDb" id="30732-ENSOMEP00000033868"/>
<feature type="coiled-coil region" evidence="1">
    <location>
        <begin position="70"/>
        <end position="125"/>
    </location>
</feature>
<dbReference type="Proteomes" id="UP000261560">
    <property type="component" value="Unplaced"/>
</dbReference>
<evidence type="ECO:0008006" key="5">
    <source>
        <dbReference type="Google" id="ProtNLM"/>
    </source>
</evidence>
<dbReference type="Gene3D" id="1.20.5.340">
    <property type="match status" value="1"/>
</dbReference>
<evidence type="ECO:0000313" key="3">
    <source>
        <dbReference type="Ensembl" id="ENSOMEP00000033868.1"/>
    </source>
</evidence>
<protein>
    <recommendedName>
        <fullName evidence="5">L1 transposable element RRM domain-containing protein</fullName>
    </recommendedName>
</protein>
<evidence type="ECO:0000256" key="1">
    <source>
        <dbReference type="SAM" id="Coils"/>
    </source>
</evidence>
<accession>A0A3B3DUT3</accession>
<dbReference type="GeneTree" id="ENSGT00940000171721"/>
<dbReference type="AlphaFoldDB" id="A0A3B3DUT3"/>
<reference evidence="3" key="2">
    <citation type="submission" date="2025-09" db="UniProtKB">
        <authorList>
            <consortium name="Ensembl"/>
        </authorList>
    </citation>
    <scope>IDENTIFICATION</scope>
</reference>
<dbReference type="Ensembl" id="ENSOMET00000027399.1">
    <property type="protein sequence ID" value="ENSOMEP00000033868.1"/>
    <property type="gene ID" value="ENSOMEG00000020115.1"/>
</dbReference>
<organism evidence="3 4">
    <name type="scientific">Oryzias melastigma</name>
    <name type="common">Marine medaka</name>
    <dbReference type="NCBI Taxonomy" id="30732"/>
    <lineage>
        <taxon>Eukaryota</taxon>
        <taxon>Metazoa</taxon>
        <taxon>Chordata</taxon>
        <taxon>Craniata</taxon>
        <taxon>Vertebrata</taxon>
        <taxon>Euteleostomi</taxon>
        <taxon>Actinopterygii</taxon>
        <taxon>Neopterygii</taxon>
        <taxon>Teleostei</taxon>
        <taxon>Neoteleostei</taxon>
        <taxon>Acanthomorphata</taxon>
        <taxon>Ovalentaria</taxon>
        <taxon>Atherinomorphae</taxon>
        <taxon>Beloniformes</taxon>
        <taxon>Adrianichthyidae</taxon>
        <taxon>Oryziinae</taxon>
        <taxon>Oryzias</taxon>
    </lineage>
</organism>
<evidence type="ECO:0000313" key="4">
    <source>
        <dbReference type="Proteomes" id="UP000261560"/>
    </source>
</evidence>
<feature type="region of interest" description="Disordered" evidence="2">
    <location>
        <begin position="1"/>
        <end position="25"/>
    </location>
</feature>
<dbReference type="OMA" id="HIKMASC"/>
<dbReference type="PANTHER" id="PTHR11505">
    <property type="entry name" value="L1 TRANSPOSABLE ELEMENT-RELATED"/>
    <property type="match status" value="1"/>
</dbReference>
<evidence type="ECO:0000256" key="2">
    <source>
        <dbReference type="SAM" id="MobiDB-lite"/>
    </source>
</evidence>
<dbReference type="Gene3D" id="3.30.70.1820">
    <property type="entry name" value="L1 transposable element, RRM domain"/>
    <property type="match status" value="1"/>
</dbReference>
<dbReference type="InterPro" id="IPR004244">
    <property type="entry name" value="Transposase_22"/>
</dbReference>
<sequence length="314" mass="35638">IKKKKRKETKHTYAQMQTQDNAERNDASTLLADDLSYLQPPEDVEALIKKVSESFGATMEEKLSRFSETLDKISTTLENHSTRITAAEQRVSDVEDEVTGLGKRLLEAEKKIALLANCVDDLENRSRRDNIRIINLKEGMEGTNPIHFFETWLPSFLGLDKRPNRITRIKMDRAHRSLGPRQGTRPRPVIIKLHNSSDKQRIMAAVKAAPVLEHDGLRITFSQDFSSVVREKRRAFNEVCRPLYLRLCPSIPLSLAASSTFSLSQKSWKHISRGRGRRSGVGFDVRCALSICIRPVFISMRRNSGSQLLRNAVA</sequence>
<name>A0A3B3DUT3_ORYME</name>
<reference evidence="3" key="1">
    <citation type="submission" date="2025-08" db="UniProtKB">
        <authorList>
            <consortium name="Ensembl"/>
        </authorList>
    </citation>
    <scope>IDENTIFICATION</scope>
</reference>
<proteinExistence type="predicted"/>
<keyword evidence="4" id="KW-1185">Reference proteome</keyword>
<keyword evidence="1" id="KW-0175">Coiled coil</keyword>